<accession>A0A2S2N745</accession>
<feature type="transmembrane region" description="Helical" evidence="1">
    <location>
        <begin position="20"/>
        <end position="40"/>
    </location>
</feature>
<dbReference type="AlphaFoldDB" id="A0A2S2N745"/>
<reference evidence="2" key="1">
    <citation type="submission" date="2018-04" db="EMBL/GenBank/DDBJ databases">
        <title>Transcriptome of Schizaphis graminum biotype I.</title>
        <authorList>
            <person name="Scully E.D."/>
            <person name="Geib S.M."/>
            <person name="Palmer N.A."/>
            <person name="Koch K."/>
            <person name="Bradshaw J."/>
            <person name="Heng-Moss T."/>
            <person name="Sarath G."/>
        </authorList>
    </citation>
    <scope>NUCLEOTIDE SEQUENCE</scope>
</reference>
<organism evidence="2">
    <name type="scientific">Schizaphis graminum</name>
    <name type="common">Green bug aphid</name>
    <dbReference type="NCBI Taxonomy" id="13262"/>
    <lineage>
        <taxon>Eukaryota</taxon>
        <taxon>Metazoa</taxon>
        <taxon>Ecdysozoa</taxon>
        <taxon>Arthropoda</taxon>
        <taxon>Hexapoda</taxon>
        <taxon>Insecta</taxon>
        <taxon>Pterygota</taxon>
        <taxon>Neoptera</taxon>
        <taxon>Paraneoptera</taxon>
        <taxon>Hemiptera</taxon>
        <taxon>Sternorrhyncha</taxon>
        <taxon>Aphidomorpha</taxon>
        <taxon>Aphidoidea</taxon>
        <taxon>Aphididae</taxon>
        <taxon>Aphidini</taxon>
        <taxon>Schizaphis</taxon>
    </lineage>
</organism>
<dbReference type="EMBL" id="GGMR01000366">
    <property type="protein sequence ID" value="MBY12985.1"/>
    <property type="molecule type" value="Transcribed_RNA"/>
</dbReference>
<evidence type="ECO:0000313" key="2">
    <source>
        <dbReference type="EMBL" id="MBY12985.1"/>
    </source>
</evidence>
<protein>
    <submittedName>
        <fullName evidence="2">Uncharacterized protein</fullName>
    </submittedName>
</protein>
<proteinExistence type="predicted"/>
<gene>
    <name evidence="2" type="ORF">g.150551</name>
</gene>
<keyword evidence="1" id="KW-0812">Transmembrane</keyword>
<sequence>MITYTYVGHTWWRCTLEVVWISASFLLAYVWITASLSRWLSLSQRDGPNSGYWYARGPRLGPNSDDYGNDDVLIAKTVRGELLGIKMSAVSTQLPFPDSVQPVQVCDIDGDRIRTALPTGRRLHSIRTCAVAVRRLTVYLFTSSNLDSRVLSAVIYTYICRRRKLYRYTSVRRTRTLKSKRTYN</sequence>
<keyword evidence="1" id="KW-1133">Transmembrane helix</keyword>
<name>A0A2S2N745_SCHGA</name>
<evidence type="ECO:0000256" key="1">
    <source>
        <dbReference type="SAM" id="Phobius"/>
    </source>
</evidence>
<keyword evidence="1" id="KW-0472">Membrane</keyword>